<sequence length="111" mass="11646">MTERVAMGSATQCSYQIAIVHMESQQVRRRTAAESQSTASSAQTAGLASSCSSSSLVPCRPSSARPRPKPTQIGETTILEHTGGRPPPVCSSSRSGRTLSQVKLAAQPFAN</sequence>
<dbReference type="AlphaFoldDB" id="G8YCE0"/>
<reference evidence="2 3" key="1">
    <citation type="journal article" date="2012" name="G3 (Bethesda)">
        <title>Pichia sorbitophila, an interspecies yeast hybrid reveals early steps of genome resolution following polyploidization.</title>
        <authorList>
            <person name="Leh Louis V."/>
            <person name="Despons L."/>
            <person name="Friedrich A."/>
            <person name="Martin T."/>
            <person name="Durrens P."/>
            <person name="Casaregola S."/>
            <person name="Neuveglise C."/>
            <person name="Fairhead C."/>
            <person name="Marck C."/>
            <person name="Cruz J.A."/>
            <person name="Straub M.L."/>
            <person name="Kugler V."/>
            <person name="Sacerdot C."/>
            <person name="Uzunov Z."/>
            <person name="Thierry A."/>
            <person name="Weiss S."/>
            <person name="Bleykasten C."/>
            <person name="De Montigny J."/>
            <person name="Jacques N."/>
            <person name="Jung P."/>
            <person name="Lemaire M."/>
            <person name="Mallet S."/>
            <person name="Morel G."/>
            <person name="Richard G.F."/>
            <person name="Sarkar A."/>
            <person name="Savel G."/>
            <person name="Schacherer J."/>
            <person name="Seret M.L."/>
            <person name="Talla E."/>
            <person name="Samson G."/>
            <person name="Jubin C."/>
            <person name="Poulain J."/>
            <person name="Vacherie B."/>
            <person name="Barbe V."/>
            <person name="Pelletier E."/>
            <person name="Sherman D.J."/>
            <person name="Westhof E."/>
            <person name="Weissenbach J."/>
            <person name="Baret P.V."/>
            <person name="Wincker P."/>
            <person name="Gaillardin C."/>
            <person name="Dujon B."/>
            <person name="Souciet J.L."/>
        </authorList>
    </citation>
    <scope>NUCLEOTIDE SEQUENCE [LARGE SCALE GENOMIC DNA]</scope>
    <source>
        <strain evidence="3">ATCC MYA-4447 / BCRC 22081 / CBS 7064 / NBRC 10061 / NRRL Y-12695</strain>
    </source>
</reference>
<dbReference type="EMBL" id="FO082050">
    <property type="protein sequence ID" value="CCE82621.1"/>
    <property type="molecule type" value="Genomic_DNA"/>
</dbReference>
<feature type="compositionally biased region" description="Low complexity" evidence="1">
    <location>
        <begin position="33"/>
        <end position="64"/>
    </location>
</feature>
<protein>
    <submittedName>
        <fullName evidence="2">Piso0_002353 protein</fullName>
    </submittedName>
</protein>
<evidence type="ECO:0000256" key="1">
    <source>
        <dbReference type="SAM" id="MobiDB-lite"/>
    </source>
</evidence>
<evidence type="ECO:0000313" key="3">
    <source>
        <dbReference type="Proteomes" id="UP000005222"/>
    </source>
</evidence>
<dbReference type="InParanoid" id="G8YCE0"/>
<keyword evidence="3" id="KW-1185">Reference proteome</keyword>
<evidence type="ECO:0000313" key="2">
    <source>
        <dbReference type="EMBL" id="CCE82621.1"/>
    </source>
</evidence>
<organism evidence="2 3">
    <name type="scientific">Pichia sorbitophila (strain ATCC MYA-4447 / BCRC 22081 / CBS 7064 / NBRC 10061 / NRRL Y-12695)</name>
    <name type="common">Hybrid yeast</name>
    <dbReference type="NCBI Taxonomy" id="559304"/>
    <lineage>
        <taxon>Eukaryota</taxon>
        <taxon>Fungi</taxon>
        <taxon>Dikarya</taxon>
        <taxon>Ascomycota</taxon>
        <taxon>Saccharomycotina</taxon>
        <taxon>Pichiomycetes</taxon>
        <taxon>Debaryomycetaceae</taxon>
        <taxon>Millerozyma</taxon>
    </lineage>
</organism>
<proteinExistence type="predicted"/>
<name>G8YCE0_PICSO</name>
<accession>G8YCE0</accession>
<dbReference type="HOGENOM" id="CLU_2159337_0_0_1"/>
<feature type="region of interest" description="Disordered" evidence="1">
    <location>
        <begin position="28"/>
        <end position="111"/>
    </location>
</feature>
<dbReference type="Proteomes" id="UP000005222">
    <property type="component" value="Chromosome J"/>
</dbReference>
<gene>
    <name evidence="2" type="primary">Piso0_002353</name>
    <name evidence="2" type="ORF">GNLVRS01_PISO0J10195g</name>
</gene>
<feature type="compositionally biased region" description="Polar residues" evidence="1">
    <location>
        <begin position="90"/>
        <end position="101"/>
    </location>
</feature>